<dbReference type="InterPro" id="IPR039261">
    <property type="entry name" value="FNR_nucleotide-bd"/>
</dbReference>
<evidence type="ECO:0000256" key="5">
    <source>
        <dbReference type="ARBA" id="ARBA00020327"/>
    </source>
</evidence>
<protein>
    <recommendedName>
        <fullName evidence="5">Flavodoxin/ferredoxin--NADP reductase</fullName>
        <ecNumber evidence="4">1.18.1.2</ecNumber>
        <ecNumber evidence="3">1.19.1.1</ecNumber>
    </recommendedName>
    <alternativeName>
        <fullName evidence="13">Ferredoxin (flavodoxin):NADP(+) oxidoreductase</fullName>
    </alternativeName>
    <alternativeName>
        <fullName evidence="11">Ferredoxin--NADP reductase</fullName>
    </alternativeName>
    <alternativeName>
        <fullName evidence="12">Flavodoxin--NADP reductase</fullName>
    </alternativeName>
</protein>
<evidence type="ECO:0000256" key="15">
    <source>
        <dbReference type="ARBA" id="ARBA00047776"/>
    </source>
</evidence>
<dbReference type="CDD" id="cd06195">
    <property type="entry name" value="FNR1"/>
    <property type="match status" value="1"/>
</dbReference>
<dbReference type="InterPro" id="IPR051930">
    <property type="entry name" value="FNR_type-1"/>
</dbReference>
<dbReference type="PROSITE" id="PS51384">
    <property type="entry name" value="FAD_FR"/>
    <property type="match status" value="1"/>
</dbReference>
<dbReference type="HOGENOM" id="CLU_003827_3_0_6"/>
<dbReference type="SUPFAM" id="SSF52343">
    <property type="entry name" value="Ferredoxin reductase-like, C-terminal NADP-linked domain"/>
    <property type="match status" value="1"/>
</dbReference>
<evidence type="ECO:0000313" key="18">
    <source>
        <dbReference type="Proteomes" id="UP000007464"/>
    </source>
</evidence>
<comment type="similarity">
    <text evidence="2">Belongs to the ferredoxin--NADP reductase type 1 family.</text>
</comment>
<comment type="catalytic activity">
    <reaction evidence="14">
        <text>reduced [flavodoxin] + NADP(+) = oxidized [flavodoxin] + NADPH + 2 H(+)</text>
        <dbReference type="Rhea" id="RHEA:50756"/>
        <dbReference type="Rhea" id="RHEA-COMP:10622"/>
        <dbReference type="Rhea" id="RHEA-COMP:10623"/>
        <dbReference type="ChEBI" id="CHEBI:15378"/>
        <dbReference type="ChEBI" id="CHEBI:57618"/>
        <dbReference type="ChEBI" id="CHEBI:57783"/>
        <dbReference type="ChEBI" id="CHEBI:58210"/>
        <dbReference type="ChEBI" id="CHEBI:58349"/>
        <dbReference type="EC" id="1.19.1.1"/>
    </reaction>
</comment>
<dbReference type="AlphaFoldDB" id="E8Q779"/>
<dbReference type="OrthoDB" id="9784483at2"/>
<dbReference type="GO" id="GO:0004324">
    <property type="term" value="F:ferredoxin-NADP+ reductase activity"/>
    <property type="evidence" value="ECO:0007669"/>
    <property type="project" value="UniProtKB-EC"/>
</dbReference>
<dbReference type="Gene3D" id="3.40.50.80">
    <property type="entry name" value="Nucleotide-binding domain of ferredoxin-NADP reductase (FNR) module"/>
    <property type="match status" value="1"/>
</dbReference>
<dbReference type="Gene3D" id="2.40.30.10">
    <property type="entry name" value="Translation factors"/>
    <property type="match status" value="1"/>
</dbReference>
<dbReference type="InterPro" id="IPR008333">
    <property type="entry name" value="Cbr1-like_FAD-bd_dom"/>
</dbReference>
<dbReference type="SUPFAM" id="SSF63380">
    <property type="entry name" value="Riboflavin synthase domain-like"/>
    <property type="match status" value="1"/>
</dbReference>
<comment type="catalytic activity">
    <reaction evidence="15">
        <text>2 reduced [2Fe-2S]-[ferredoxin] + NADP(+) + H(+) = 2 oxidized [2Fe-2S]-[ferredoxin] + NADPH</text>
        <dbReference type="Rhea" id="RHEA:20125"/>
        <dbReference type="Rhea" id="RHEA-COMP:10000"/>
        <dbReference type="Rhea" id="RHEA-COMP:10001"/>
        <dbReference type="ChEBI" id="CHEBI:15378"/>
        <dbReference type="ChEBI" id="CHEBI:33737"/>
        <dbReference type="ChEBI" id="CHEBI:33738"/>
        <dbReference type="ChEBI" id="CHEBI:57783"/>
        <dbReference type="ChEBI" id="CHEBI:58349"/>
        <dbReference type="EC" id="1.18.1.2"/>
    </reaction>
</comment>
<evidence type="ECO:0000256" key="14">
    <source>
        <dbReference type="ARBA" id="ARBA00047271"/>
    </source>
</evidence>
<evidence type="ECO:0000256" key="9">
    <source>
        <dbReference type="ARBA" id="ARBA00022857"/>
    </source>
</evidence>
<dbReference type="PANTHER" id="PTHR47878">
    <property type="entry name" value="OXIDOREDUCTASE FAD/NAD(P)-BINDING DOMAIN PROTEIN"/>
    <property type="match status" value="1"/>
</dbReference>
<dbReference type="EC" id="1.18.1.2" evidence="4"/>
<evidence type="ECO:0000256" key="10">
    <source>
        <dbReference type="ARBA" id="ARBA00023002"/>
    </source>
</evidence>
<sequence>MPTWIDGKIISITHWTNNLFSIVINAKTDKFIAGQFSKIGLKINNKIIQRAYSYINSPNSPNLEFYISKVISGKLTTLLYSLSSEDTILISKESYGQFTINTIPISNNYYFLWMIATGTGISPYLSILDSFDNRLNHFSKIILVHATKYSKNLNYLHKMHTLKKLYKKKLIIQTILSQEQTSHSLYGRIPILIENNTLEKSIGLYLNNKSHIMLCGNPHMILDTKTILYKKYGIKNCPKNKIKRITQERYW</sequence>
<dbReference type="InterPro" id="IPR001433">
    <property type="entry name" value="OxRdtase_FAD/NAD-bd"/>
</dbReference>
<dbReference type="GO" id="GO:0034599">
    <property type="term" value="P:cellular response to oxidative stress"/>
    <property type="evidence" value="ECO:0007669"/>
    <property type="project" value="TreeGrafter"/>
</dbReference>
<dbReference type="GO" id="GO:0000166">
    <property type="term" value="F:nucleotide binding"/>
    <property type="evidence" value="ECO:0007669"/>
    <property type="project" value="UniProtKB-KW"/>
</dbReference>
<dbReference type="EMBL" id="CP002189">
    <property type="protein sequence ID" value="ADV33974.1"/>
    <property type="molecule type" value="Genomic_DNA"/>
</dbReference>
<dbReference type="KEGG" id="bva:BVAF_603"/>
<keyword evidence="8" id="KW-0274">FAD</keyword>
<evidence type="ECO:0000256" key="12">
    <source>
        <dbReference type="ARBA" id="ARBA00030000"/>
    </source>
</evidence>
<dbReference type="Pfam" id="PF00175">
    <property type="entry name" value="NAD_binding_1"/>
    <property type="match status" value="1"/>
</dbReference>
<evidence type="ECO:0000256" key="3">
    <source>
        <dbReference type="ARBA" id="ARBA00012872"/>
    </source>
</evidence>
<evidence type="ECO:0000256" key="6">
    <source>
        <dbReference type="ARBA" id="ARBA00022630"/>
    </source>
</evidence>
<organism evidence="17 18">
    <name type="scientific">Blochmanniella vafra (strain BVAF)</name>
    <dbReference type="NCBI Taxonomy" id="859654"/>
    <lineage>
        <taxon>Bacteria</taxon>
        <taxon>Pseudomonadati</taxon>
        <taxon>Pseudomonadota</taxon>
        <taxon>Gammaproteobacteria</taxon>
        <taxon>Enterobacterales</taxon>
        <taxon>Enterobacteriaceae</taxon>
        <taxon>ant endosymbionts</taxon>
        <taxon>Candidatus Blochmanniella</taxon>
    </lineage>
</organism>
<evidence type="ECO:0000256" key="13">
    <source>
        <dbReference type="ARBA" id="ARBA00030173"/>
    </source>
</evidence>
<dbReference type="InterPro" id="IPR017927">
    <property type="entry name" value="FAD-bd_FR_type"/>
</dbReference>
<keyword evidence="10" id="KW-0560">Oxidoreductase</keyword>
<dbReference type="EC" id="1.19.1.1" evidence="3"/>
<dbReference type="STRING" id="859654.BVAF_603"/>
<gene>
    <name evidence="17" type="primary">fpr</name>
    <name evidence="17" type="ordered locus">BVAF_603</name>
</gene>
<dbReference type="Proteomes" id="UP000007464">
    <property type="component" value="Chromosome"/>
</dbReference>
<feature type="domain" description="FAD-binding FR-type" evidence="16">
    <location>
        <begin position="2"/>
        <end position="101"/>
    </location>
</feature>
<evidence type="ECO:0000256" key="4">
    <source>
        <dbReference type="ARBA" id="ARBA00013223"/>
    </source>
</evidence>
<reference evidence="17 18" key="1">
    <citation type="journal article" date="2010" name="BMC Genomics">
        <title>Unprecedented loss of ammonia assimilation capability in a urease-encoding bacterial mutualist.</title>
        <authorList>
            <person name="Williams L.E."/>
            <person name="Wernegreen J.J."/>
        </authorList>
    </citation>
    <scope>NUCLEOTIDE SEQUENCE [LARGE SCALE GENOMIC DNA]</scope>
    <source>
        <strain evidence="17 18">BVAF</strain>
    </source>
</reference>
<keyword evidence="6" id="KW-0285">Flavoprotein</keyword>
<dbReference type="RefSeq" id="WP_013516899.1">
    <property type="nucleotide sequence ID" value="NC_014909.2"/>
</dbReference>
<evidence type="ECO:0000259" key="16">
    <source>
        <dbReference type="PROSITE" id="PS51384"/>
    </source>
</evidence>
<dbReference type="InterPro" id="IPR017938">
    <property type="entry name" value="Riboflavin_synthase-like_b-brl"/>
</dbReference>
<dbReference type="GO" id="GO:0042167">
    <property type="term" value="P:heme catabolic process"/>
    <property type="evidence" value="ECO:0007669"/>
    <property type="project" value="TreeGrafter"/>
</dbReference>
<evidence type="ECO:0000256" key="2">
    <source>
        <dbReference type="ARBA" id="ARBA00008312"/>
    </source>
</evidence>
<accession>E8Q779</accession>
<evidence type="ECO:0000256" key="1">
    <source>
        <dbReference type="ARBA" id="ARBA00001974"/>
    </source>
</evidence>
<evidence type="ECO:0000256" key="7">
    <source>
        <dbReference type="ARBA" id="ARBA00022741"/>
    </source>
</evidence>
<evidence type="ECO:0000256" key="11">
    <source>
        <dbReference type="ARBA" id="ARBA00029856"/>
    </source>
</evidence>
<keyword evidence="18" id="KW-1185">Reference proteome</keyword>
<keyword evidence="9" id="KW-0521">NADP</keyword>
<comment type="cofactor">
    <cofactor evidence="1">
        <name>FAD</name>
        <dbReference type="ChEBI" id="CHEBI:57692"/>
    </cofactor>
</comment>
<evidence type="ECO:0000313" key="17">
    <source>
        <dbReference type="EMBL" id="ADV33974.1"/>
    </source>
</evidence>
<name>E8Q779_BLOVB</name>
<dbReference type="InterPro" id="IPR033892">
    <property type="entry name" value="FNR_bac"/>
</dbReference>
<dbReference type="Pfam" id="PF00970">
    <property type="entry name" value="FAD_binding_6"/>
    <property type="match status" value="1"/>
</dbReference>
<dbReference type="PANTHER" id="PTHR47878:SF1">
    <property type="entry name" value="FLAVODOXIN_FERREDOXIN--NADP REDUCTASE"/>
    <property type="match status" value="1"/>
</dbReference>
<keyword evidence="7" id="KW-0547">Nucleotide-binding</keyword>
<proteinExistence type="inferred from homology"/>
<evidence type="ECO:0000256" key="8">
    <source>
        <dbReference type="ARBA" id="ARBA00022827"/>
    </source>
</evidence>